<keyword evidence="2" id="KW-1185">Reference proteome</keyword>
<evidence type="ECO:0000313" key="1">
    <source>
        <dbReference type="EMBL" id="XAN07069.1"/>
    </source>
</evidence>
<evidence type="ECO:0000313" key="2">
    <source>
        <dbReference type="Proteomes" id="UP001442841"/>
    </source>
</evidence>
<proteinExistence type="predicted"/>
<name>A0ABZ3FQP5_9ACTN</name>
<dbReference type="InterPro" id="IPR036390">
    <property type="entry name" value="WH_DNA-bd_sf"/>
</dbReference>
<accession>A0ABZ3FQP5</accession>
<evidence type="ECO:0008006" key="3">
    <source>
        <dbReference type="Google" id="ProtNLM"/>
    </source>
</evidence>
<protein>
    <recommendedName>
        <fullName evidence="3">Transcriptional regulator</fullName>
    </recommendedName>
</protein>
<dbReference type="EMBL" id="CP154795">
    <property type="protein sequence ID" value="XAN07069.1"/>
    <property type="molecule type" value="Genomic_DNA"/>
</dbReference>
<dbReference type="RefSeq" id="WP_425308523.1">
    <property type="nucleotide sequence ID" value="NZ_CP154795.1"/>
</dbReference>
<dbReference type="Proteomes" id="UP001442841">
    <property type="component" value="Chromosome"/>
</dbReference>
<gene>
    <name evidence="1" type="ORF">AADG42_07090</name>
</gene>
<reference evidence="1 2" key="1">
    <citation type="submission" date="2024-04" db="EMBL/GenBank/DDBJ databases">
        <title>Isolation of an actinomycete strain from pig manure.</title>
        <authorList>
            <person name="Gong T."/>
            <person name="Yu Z."/>
            <person name="An M."/>
            <person name="Wei C."/>
            <person name="Yang W."/>
            <person name="Liu L."/>
        </authorList>
    </citation>
    <scope>NUCLEOTIDE SEQUENCE [LARGE SCALE GENOMIC DNA]</scope>
    <source>
        <strain evidence="1 2">ZF39</strain>
    </source>
</reference>
<sequence>MPDDLRILHLLRCIGASSPTRLADLAGLEVAELESHLIDLGARGLVVRSGGGWSVTAEGKRIDNEAVAKELDDTGCRAAVEAAYGRFERLNPLALEACTAWQLREIDGVRRVNDHLDRRYDTQVLRKLGNVERLGQEVCNDLSAILDRFDGYGDRLAEAANRALAGEWEYVSEHWDSFHTVWFQLHEDLLVTIGRPRT</sequence>
<organism evidence="1 2">
    <name type="scientific">Ammonicoccus fulvus</name>
    <dbReference type="NCBI Taxonomy" id="3138240"/>
    <lineage>
        <taxon>Bacteria</taxon>
        <taxon>Bacillati</taxon>
        <taxon>Actinomycetota</taxon>
        <taxon>Actinomycetes</taxon>
        <taxon>Propionibacteriales</taxon>
        <taxon>Propionibacteriaceae</taxon>
        <taxon>Ammonicoccus</taxon>
    </lineage>
</organism>
<dbReference type="SUPFAM" id="SSF46785">
    <property type="entry name" value="Winged helix' DNA-binding domain"/>
    <property type="match status" value="1"/>
</dbReference>